<evidence type="ECO:0000256" key="12">
    <source>
        <dbReference type="ARBA" id="ARBA00023273"/>
    </source>
</evidence>
<dbReference type="AlphaFoldDB" id="A0A814LJF4"/>
<evidence type="ECO:0000256" key="2">
    <source>
        <dbReference type="ARBA" id="ARBA00011059"/>
    </source>
</evidence>
<dbReference type="GO" id="GO:0003341">
    <property type="term" value="P:cilium movement"/>
    <property type="evidence" value="ECO:0007669"/>
    <property type="project" value="TreeGrafter"/>
</dbReference>
<keyword evidence="6" id="KW-0493">Microtubule</keyword>
<keyword evidence="7" id="KW-0677">Repeat</keyword>
<dbReference type="Proteomes" id="UP000663845">
    <property type="component" value="Unassembled WGS sequence"/>
</dbReference>
<reference evidence="13" key="1">
    <citation type="submission" date="2021-02" db="EMBL/GenBank/DDBJ databases">
        <authorList>
            <person name="Nowell W R."/>
        </authorList>
    </citation>
    <scope>NUCLEOTIDE SEQUENCE</scope>
</reference>
<dbReference type="GO" id="GO:0036158">
    <property type="term" value="P:outer dynein arm assembly"/>
    <property type="evidence" value="ECO:0007669"/>
    <property type="project" value="TreeGrafter"/>
</dbReference>
<dbReference type="PANTHER" id="PTHR12442:SF7">
    <property type="entry name" value="DYNEIN AXONEMAL INTERMEDIATE CHAIN 2"/>
    <property type="match status" value="1"/>
</dbReference>
<keyword evidence="3" id="KW-0880">Kelch repeat</keyword>
<evidence type="ECO:0000256" key="3">
    <source>
        <dbReference type="ARBA" id="ARBA00022441"/>
    </source>
</evidence>
<dbReference type="InterPro" id="IPR015943">
    <property type="entry name" value="WD40/YVTN_repeat-like_dom_sf"/>
</dbReference>
<evidence type="ECO:0000256" key="11">
    <source>
        <dbReference type="ARBA" id="ARBA00023212"/>
    </source>
</evidence>
<dbReference type="GO" id="GO:0045504">
    <property type="term" value="F:dynein heavy chain binding"/>
    <property type="evidence" value="ECO:0007669"/>
    <property type="project" value="TreeGrafter"/>
</dbReference>
<protein>
    <submittedName>
        <fullName evidence="13">Uncharacterized protein</fullName>
    </submittedName>
</protein>
<dbReference type="SUPFAM" id="SSF117281">
    <property type="entry name" value="Kelch motif"/>
    <property type="match status" value="2"/>
</dbReference>
<evidence type="ECO:0000256" key="4">
    <source>
        <dbReference type="ARBA" id="ARBA00022490"/>
    </source>
</evidence>
<dbReference type="InterPro" id="IPR001680">
    <property type="entry name" value="WD40_rpt"/>
</dbReference>
<evidence type="ECO:0000256" key="8">
    <source>
        <dbReference type="ARBA" id="ARBA00023017"/>
    </source>
</evidence>
<keyword evidence="5" id="KW-0853">WD repeat</keyword>
<accession>A0A814LJF4</accession>
<dbReference type="InterPro" id="IPR015915">
    <property type="entry name" value="Kelch-typ_b-propeller"/>
</dbReference>
<dbReference type="GO" id="GO:0036157">
    <property type="term" value="C:outer dynein arm"/>
    <property type="evidence" value="ECO:0007669"/>
    <property type="project" value="TreeGrafter"/>
</dbReference>
<sequence length="944" mass="106481">MDIYRVYTKKRSEFGRPLYFTDRPTEIIADIRPNIRLSRNYNVSKSVQCGVQNVQKFAEHWVNTIPFETEHQGINHVKGGWPKDIDPINVDQTARFLKRIEKDENYISTILSLGKVNTIPFETEHQGINHVKGGWPKDIDPINVDQTARFLKRIEKDENYISTILSLGKLVEHTIKQINTIDIYEDYFTNVESNVVEEMPYVRTLNTFRDPQNPQRTANHISWCGNGGEKLAVAYCNLEFQSNTKDLSNDSYIWDIEYSSEPDYILKPISSLVCIEFNTKDKNQLIAGCYNGQVCIFDTRKGGVPVEQSLIENSHRDPVYKTIWLHTKLETEFFSASTDGKIFWWDTRRLSEPVETLILDIDKKGRIENSYGAMSLDYEPTMPMKFMVGTEQGSIVACNRKGQTNADKIGHVYAGHAGPVYALQRHPHCLKNFLSIGDWTVRIWSEEVRDDCIMLTRPSMYALTDGQWSPTRSSIFFTTKMNGTLDVWDILFKQNEPTVSVKVTNEPIHCLRVQEPHGRLIACGSQNGTVILLELSNNLYVQRKNEKSLMFDRETRRTKILEARSRMRRDVQEKSTNTEVITGKITDEYILKERELVEKAEEDFWRIINEEKNKVFNAAESDQLYNPLKDTDRHKSGNYLAITEIYNPLVDQWNITGSMGSTGYLTECEIYDPSTGQWHTAASMAIPRKWHTATLLKSGQVIITGGTTTQSDVLVNSTEIYDPLTDKWSHSASMTTAHSEHTAILLSSGKVLVFGSGISSEIYDPLTDQWNPVASMKPPARYYSIAAQLKSGKVLVTGGVRSAIYQANCDIYNPSTDQWDTIASMTAPRAAHTLILLNSGKVLVTGGETNDQVLASCETYDPSTGKWTNVPSMIQERSSHTTTLLKSGKVLATAGEGLTHALNSSEIYDPSTGKWNSSARLSLSRASHTATLLNSGKVLVAGGQ</sequence>
<evidence type="ECO:0000256" key="10">
    <source>
        <dbReference type="ARBA" id="ARBA00023175"/>
    </source>
</evidence>
<dbReference type="InterPro" id="IPR037293">
    <property type="entry name" value="Gal_Oxidase_central_sf"/>
</dbReference>
<dbReference type="Pfam" id="PF24681">
    <property type="entry name" value="Kelch_KLHDC2_KLHL20_DRC7"/>
    <property type="match status" value="1"/>
</dbReference>
<dbReference type="Gene3D" id="2.130.10.80">
    <property type="entry name" value="Galactose oxidase/kelch, beta-propeller"/>
    <property type="match status" value="2"/>
</dbReference>
<evidence type="ECO:0000256" key="5">
    <source>
        <dbReference type="ARBA" id="ARBA00022574"/>
    </source>
</evidence>
<evidence type="ECO:0000256" key="6">
    <source>
        <dbReference type="ARBA" id="ARBA00022701"/>
    </source>
</evidence>
<keyword evidence="10" id="KW-0505">Motor protein</keyword>
<dbReference type="InterPro" id="IPR006652">
    <property type="entry name" value="Kelch_1"/>
</dbReference>
<evidence type="ECO:0000256" key="1">
    <source>
        <dbReference type="ARBA" id="ARBA00004430"/>
    </source>
</evidence>
<dbReference type="InterPro" id="IPR050687">
    <property type="entry name" value="Dynein_IC"/>
</dbReference>
<keyword evidence="8" id="KW-0243">Dynein</keyword>
<dbReference type="SMART" id="SM00612">
    <property type="entry name" value="Kelch"/>
    <property type="match status" value="6"/>
</dbReference>
<dbReference type="EMBL" id="CAJNOG010000196">
    <property type="protein sequence ID" value="CAF1064132.1"/>
    <property type="molecule type" value="Genomic_DNA"/>
</dbReference>
<dbReference type="GO" id="GO:0045503">
    <property type="term" value="F:dynein light chain binding"/>
    <property type="evidence" value="ECO:0007669"/>
    <property type="project" value="TreeGrafter"/>
</dbReference>
<proteinExistence type="inferred from homology"/>
<dbReference type="InterPro" id="IPR036322">
    <property type="entry name" value="WD40_repeat_dom_sf"/>
</dbReference>
<evidence type="ECO:0000313" key="13">
    <source>
        <dbReference type="EMBL" id="CAF1064132.1"/>
    </source>
</evidence>
<gene>
    <name evidence="13" type="ORF">JYZ213_LOCUS19385</name>
</gene>
<dbReference type="SMART" id="SM00320">
    <property type="entry name" value="WD40"/>
    <property type="match status" value="5"/>
</dbReference>
<evidence type="ECO:0000256" key="9">
    <source>
        <dbReference type="ARBA" id="ARBA00023069"/>
    </source>
</evidence>
<comment type="caution">
    <text evidence="13">The sequence shown here is derived from an EMBL/GenBank/DDBJ whole genome shotgun (WGS) entry which is preliminary data.</text>
</comment>
<evidence type="ECO:0000313" key="14">
    <source>
        <dbReference type="Proteomes" id="UP000663845"/>
    </source>
</evidence>
<keyword evidence="11" id="KW-0206">Cytoskeleton</keyword>
<dbReference type="SUPFAM" id="SSF50978">
    <property type="entry name" value="WD40 repeat-like"/>
    <property type="match status" value="1"/>
</dbReference>
<comment type="subcellular location">
    <subcellularLocation>
        <location evidence="1">Cytoplasm</location>
        <location evidence="1">Cytoskeleton</location>
        <location evidence="1">Cilium axoneme</location>
    </subcellularLocation>
</comment>
<comment type="similarity">
    <text evidence="2">Belongs to the dynein intermediate chain family.</text>
</comment>
<evidence type="ECO:0000256" key="7">
    <source>
        <dbReference type="ARBA" id="ARBA00022737"/>
    </source>
</evidence>
<dbReference type="GO" id="GO:0005874">
    <property type="term" value="C:microtubule"/>
    <property type="evidence" value="ECO:0007669"/>
    <property type="project" value="UniProtKB-KW"/>
</dbReference>
<keyword evidence="9" id="KW-0969">Cilium</keyword>
<name>A0A814LJF4_9BILA</name>
<keyword evidence="4" id="KW-0963">Cytoplasm</keyword>
<organism evidence="13 14">
    <name type="scientific">Adineta steineri</name>
    <dbReference type="NCBI Taxonomy" id="433720"/>
    <lineage>
        <taxon>Eukaryota</taxon>
        <taxon>Metazoa</taxon>
        <taxon>Spiralia</taxon>
        <taxon>Gnathifera</taxon>
        <taxon>Rotifera</taxon>
        <taxon>Eurotatoria</taxon>
        <taxon>Bdelloidea</taxon>
        <taxon>Adinetida</taxon>
        <taxon>Adinetidae</taxon>
        <taxon>Adineta</taxon>
    </lineage>
</organism>
<keyword evidence="12" id="KW-0966">Cell projection</keyword>
<dbReference type="PANTHER" id="PTHR12442">
    <property type="entry name" value="DYNEIN INTERMEDIATE CHAIN"/>
    <property type="match status" value="1"/>
</dbReference>
<dbReference type="Gene3D" id="2.120.10.80">
    <property type="entry name" value="Kelch-type beta propeller"/>
    <property type="match status" value="1"/>
</dbReference>
<dbReference type="Gene3D" id="2.130.10.10">
    <property type="entry name" value="YVTN repeat-like/Quinoprotein amine dehydrogenase"/>
    <property type="match status" value="2"/>
</dbReference>